<dbReference type="PROSITE" id="PS51450">
    <property type="entry name" value="LRR"/>
    <property type="match status" value="3"/>
</dbReference>
<dbReference type="InterPro" id="IPR025875">
    <property type="entry name" value="Leu-rich_rpt_4"/>
</dbReference>
<proteinExistence type="predicted"/>
<dbReference type="Gene3D" id="3.80.10.10">
    <property type="entry name" value="Ribonuclease Inhibitor"/>
    <property type="match status" value="2"/>
</dbReference>
<evidence type="ECO:0000313" key="6">
    <source>
        <dbReference type="EMBL" id="KIY93530.1"/>
    </source>
</evidence>
<sequence>MPLELTPSSLRELCKAHKQYVSCPELNDVLYLQCKGILRIQSLEAYTGVTTLYLEGNAITQIEGLAALTVLRCLYLGRNLVSRIQGLGALTNLDTLDLRDNRISRVDGLDGLPNLRTLILSGNKLATADDLSGLSAVTASLTCLDVARNRLEGEDALRALLELRGLALLAAAGNPICGGTQWVQHLGRGRWLEHVG</sequence>
<dbReference type="SUPFAM" id="SSF52075">
    <property type="entry name" value="Outer arm dynein light chain 1"/>
    <property type="match status" value="1"/>
</dbReference>
<keyword evidence="3" id="KW-0677">Repeat</keyword>
<dbReference type="STRING" id="145388.A0A0D2MED5"/>
<dbReference type="PANTHER" id="PTHR45973">
    <property type="entry name" value="PROTEIN PHOSPHATASE 1 REGULATORY SUBUNIT SDS22-RELATED"/>
    <property type="match status" value="1"/>
</dbReference>
<dbReference type="GeneID" id="25731993"/>
<dbReference type="SMART" id="SM00365">
    <property type="entry name" value="LRR_SD22"/>
    <property type="match status" value="4"/>
</dbReference>
<keyword evidence="2" id="KW-0433">Leucine-rich repeat</keyword>
<evidence type="ECO:0000256" key="2">
    <source>
        <dbReference type="ARBA" id="ARBA00022614"/>
    </source>
</evidence>
<dbReference type="Proteomes" id="UP000054498">
    <property type="component" value="Unassembled WGS sequence"/>
</dbReference>
<evidence type="ECO:0000256" key="1">
    <source>
        <dbReference type="ARBA" id="ARBA00004430"/>
    </source>
</evidence>
<dbReference type="GO" id="GO:0005930">
    <property type="term" value="C:axoneme"/>
    <property type="evidence" value="ECO:0007669"/>
    <property type="project" value="UniProtKB-SubCell"/>
</dbReference>
<name>A0A0D2MED5_9CHLO</name>
<protein>
    <submittedName>
        <fullName evidence="6">Uncharacterized protein</fullName>
    </submittedName>
</protein>
<dbReference type="RefSeq" id="XP_013892550.1">
    <property type="nucleotide sequence ID" value="XM_014037096.1"/>
</dbReference>
<evidence type="ECO:0000256" key="3">
    <source>
        <dbReference type="ARBA" id="ARBA00022737"/>
    </source>
</evidence>
<dbReference type="OrthoDB" id="1904536at2759"/>
<dbReference type="InterPro" id="IPR001611">
    <property type="entry name" value="Leu-rich_rpt"/>
</dbReference>
<organism evidence="6 7">
    <name type="scientific">Monoraphidium neglectum</name>
    <dbReference type="NCBI Taxonomy" id="145388"/>
    <lineage>
        <taxon>Eukaryota</taxon>
        <taxon>Viridiplantae</taxon>
        <taxon>Chlorophyta</taxon>
        <taxon>core chlorophytes</taxon>
        <taxon>Chlorophyceae</taxon>
        <taxon>CS clade</taxon>
        <taxon>Sphaeropleales</taxon>
        <taxon>Selenastraceae</taxon>
        <taxon>Monoraphidium</taxon>
    </lineage>
</organism>
<accession>A0A0D2MED5</accession>
<dbReference type="EMBL" id="KK104700">
    <property type="protein sequence ID" value="KIY93530.1"/>
    <property type="molecule type" value="Genomic_DNA"/>
</dbReference>
<keyword evidence="4" id="KW-0969">Cilium</keyword>
<evidence type="ECO:0000256" key="5">
    <source>
        <dbReference type="ARBA" id="ARBA00023273"/>
    </source>
</evidence>
<dbReference type="InterPro" id="IPR050576">
    <property type="entry name" value="Cilia_flagella_integrity"/>
</dbReference>
<dbReference type="KEGG" id="mng:MNEG_14431"/>
<gene>
    <name evidence="6" type="ORF">MNEG_14431</name>
</gene>
<keyword evidence="5" id="KW-0966">Cell projection</keyword>
<dbReference type="PANTHER" id="PTHR45973:SF9">
    <property type="entry name" value="LEUCINE-RICH REPEAT-CONTAINING PROTEIN 46"/>
    <property type="match status" value="1"/>
</dbReference>
<comment type="subcellular location">
    <subcellularLocation>
        <location evidence="1">Cytoplasm</location>
        <location evidence="1">Cytoskeleton</location>
        <location evidence="1">Cilium axoneme</location>
    </subcellularLocation>
</comment>
<reference evidence="6 7" key="1">
    <citation type="journal article" date="2013" name="BMC Genomics">
        <title>Reconstruction of the lipid metabolism for the microalga Monoraphidium neglectum from its genome sequence reveals characteristics suitable for biofuel production.</title>
        <authorList>
            <person name="Bogen C."/>
            <person name="Al-Dilaimi A."/>
            <person name="Albersmeier A."/>
            <person name="Wichmann J."/>
            <person name="Grundmann M."/>
            <person name="Rupp O."/>
            <person name="Lauersen K.J."/>
            <person name="Blifernez-Klassen O."/>
            <person name="Kalinowski J."/>
            <person name="Goesmann A."/>
            <person name="Mussgnug J.H."/>
            <person name="Kruse O."/>
        </authorList>
    </citation>
    <scope>NUCLEOTIDE SEQUENCE [LARGE SCALE GENOMIC DNA]</scope>
    <source>
        <strain evidence="6 7">SAG 48.87</strain>
    </source>
</reference>
<keyword evidence="7" id="KW-1185">Reference proteome</keyword>
<dbReference type="Pfam" id="PF12799">
    <property type="entry name" value="LRR_4"/>
    <property type="match status" value="1"/>
</dbReference>
<evidence type="ECO:0000256" key="4">
    <source>
        <dbReference type="ARBA" id="ARBA00023069"/>
    </source>
</evidence>
<dbReference type="InterPro" id="IPR032675">
    <property type="entry name" value="LRR_dom_sf"/>
</dbReference>
<evidence type="ECO:0000313" key="7">
    <source>
        <dbReference type="Proteomes" id="UP000054498"/>
    </source>
</evidence>
<dbReference type="AlphaFoldDB" id="A0A0D2MED5"/>